<sequence length="108" mass="12425">MITLLLPNQAVSDDQQGNDHQEVHDVCELMEMRIIADTSALLIFNDIVEDLTRFNSSILSTQLKEVEQENELKSMQKSIIMEYYAASENNKKTFCLVIQRIKPYMNGV</sequence>
<dbReference type="EMBL" id="CADCXW020000009">
    <property type="protein sequence ID" value="CAD1542417.1"/>
    <property type="molecule type" value="Genomic_DNA"/>
</dbReference>
<proteinExistence type="predicted"/>
<gene>
    <name evidence="1" type="ORF">BBRV_LOCUS32699</name>
</gene>
<evidence type="ECO:0000313" key="1">
    <source>
        <dbReference type="EMBL" id="CAD1542417.1"/>
    </source>
</evidence>
<organism evidence="1">
    <name type="scientific">Bracon brevicornis</name>
    <dbReference type="NCBI Taxonomy" id="1563983"/>
    <lineage>
        <taxon>Eukaryota</taxon>
        <taxon>Metazoa</taxon>
        <taxon>Ecdysozoa</taxon>
        <taxon>Arthropoda</taxon>
        <taxon>Hexapoda</taxon>
        <taxon>Insecta</taxon>
        <taxon>Pterygota</taxon>
        <taxon>Neoptera</taxon>
        <taxon>Endopterygota</taxon>
        <taxon>Hymenoptera</taxon>
        <taxon>Apocrita</taxon>
        <taxon>Ichneumonoidea</taxon>
        <taxon>Braconidae</taxon>
        <taxon>Braconinae</taxon>
        <taxon>Bracon</taxon>
    </lineage>
</organism>
<dbReference type="AlphaFoldDB" id="A0A6V7IS57"/>
<name>A0A6V7IS57_9HYME</name>
<reference evidence="1" key="1">
    <citation type="submission" date="2020-07" db="EMBL/GenBank/DDBJ databases">
        <authorList>
            <person name="Ferguson B K."/>
        </authorList>
    </citation>
    <scope>NUCLEOTIDE SEQUENCE</scope>
    <source>
        <strain evidence="1">L06</strain>
    </source>
</reference>
<protein>
    <submittedName>
        <fullName evidence="1">Uncharacterized protein</fullName>
    </submittedName>
</protein>
<accession>A0A6V7IS57</accession>